<dbReference type="GO" id="GO:0009297">
    <property type="term" value="P:pilus assembly"/>
    <property type="evidence" value="ECO:0007669"/>
    <property type="project" value="InterPro"/>
</dbReference>
<dbReference type="Pfam" id="PF13954">
    <property type="entry name" value="PapC_N"/>
    <property type="match status" value="1"/>
</dbReference>
<feature type="domain" description="PapC N-terminal" evidence="13">
    <location>
        <begin position="35"/>
        <end position="181"/>
    </location>
</feature>
<evidence type="ECO:0000256" key="11">
    <source>
        <dbReference type="SAM" id="SignalP"/>
    </source>
</evidence>
<reference evidence="14" key="1">
    <citation type="journal article" date="2018" name="Genome Biol.">
        <title>SKESA: strategic k-mer extension for scrupulous assemblies.</title>
        <authorList>
            <person name="Souvorov A."/>
            <person name="Agarwala R."/>
            <person name="Lipman D.J."/>
        </authorList>
    </citation>
    <scope>NUCLEOTIDE SEQUENCE</scope>
    <source>
        <strain evidence="14">M138</strain>
    </source>
</reference>
<dbReference type="Gene3D" id="2.60.40.3110">
    <property type="match status" value="1"/>
</dbReference>
<evidence type="ECO:0000256" key="10">
    <source>
        <dbReference type="RuleBase" id="RU003884"/>
    </source>
</evidence>
<dbReference type="AlphaFoldDB" id="A0A702FCV0"/>
<dbReference type="InterPro" id="IPR025949">
    <property type="entry name" value="PapC-like_C"/>
</dbReference>
<dbReference type="PANTHER" id="PTHR30451:SF21">
    <property type="entry name" value="FIMBRIAL USHER DOMAIN-CONTAINING PROTEIN YDET-RELATED"/>
    <property type="match status" value="1"/>
</dbReference>
<evidence type="ECO:0000256" key="9">
    <source>
        <dbReference type="ARBA" id="ARBA00023237"/>
    </source>
</evidence>
<keyword evidence="6 10" id="KW-0812">Transmembrane</keyword>
<dbReference type="FunFam" id="2.60.40.3110:FF:000001">
    <property type="entry name" value="Putative fimbrial outer membrane usher"/>
    <property type="match status" value="1"/>
</dbReference>
<comment type="similarity">
    <text evidence="2 10">Belongs to the fimbrial export usher family.</text>
</comment>
<dbReference type="GO" id="GO:0009279">
    <property type="term" value="C:cell outer membrane"/>
    <property type="evidence" value="ECO:0007669"/>
    <property type="project" value="UniProtKB-SubCell"/>
</dbReference>
<evidence type="ECO:0000259" key="12">
    <source>
        <dbReference type="Pfam" id="PF13953"/>
    </source>
</evidence>
<evidence type="ECO:0000256" key="1">
    <source>
        <dbReference type="ARBA" id="ARBA00004571"/>
    </source>
</evidence>
<protein>
    <submittedName>
        <fullName evidence="14">Fimbrial biogenesis outer membrane usher protein</fullName>
    </submittedName>
</protein>
<evidence type="ECO:0000256" key="5">
    <source>
        <dbReference type="ARBA" id="ARBA00022558"/>
    </source>
</evidence>
<dbReference type="InterPro" id="IPR018030">
    <property type="entry name" value="Fimbrial_membr_usher_CS"/>
</dbReference>
<dbReference type="GO" id="GO:0015473">
    <property type="term" value="F:fimbrial usher porin activity"/>
    <property type="evidence" value="ECO:0007669"/>
    <property type="project" value="InterPro"/>
</dbReference>
<reference evidence="14" key="2">
    <citation type="submission" date="2018-07" db="EMBL/GenBank/DDBJ databases">
        <authorList>
            <consortium name="NCBI Pathogen Detection Project"/>
        </authorList>
    </citation>
    <scope>NUCLEOTIDE SEQUENCE</scope>
    <source>
        <strain evidence="14">M138</strain>
    </source>
</reference>
<evidence type="ECO:0000313" key="14">
    <source>
        <dbReference type="EMBL" id="HAC6679005.1"/>
    </source>
</evidence>
<keyword evidence="9 10" id="KW-0998">Cell outer membrane</keyword>
<evidence type="ECO:0000256" key="8">
    <source>
        <dbReference type="ARBA" id="ARBA00023136"/>
    </source>
</evidence>
<dbReference type="InterPro" id="IPR000015">
    <property type="entry name" value="Fimb_usher"/>
</dbReference>
<comment type="subcellular location">
    <subcellularLocation>
        <location evidence="1 10">Cell outer membrane</location>
        <topology evidence="1 10">Multi-pass membrane protein</topology>
    </subcellularLocation>
</comment>
<sequence length="835" mass="90443">MPVNNHRLRRFIARLAGLLTLLPGDFPPVQAAEVFNPQALEIDNPGQPVADLSAFSSPEGQLPGVYRVVVYVNGERREDAQDITFTAGQNRALVAQITPAMLKAWNVNISAFPALVNWPADKPLKNIGDVIPAASTHFIFSKLRLDVSIPQAAMNATARGYVPPSEWDEGVPAALLGYSISGSNTRRDREGGTDNRHFASLQSGLNMGAWRLRNYATWSQNNDNRNRWNSLNTWLQRDIPSLRSQLILGDSASPAEVFDSIRFRGIQLASDDNMLPDSLRGFAPVIHGIARSSAQVTVKQNGYIIYQTYVAPGAFTISDLYPTAGSGDLQVTIREADGSEHTFVQPFSAVPVMQREGQLKYALVAGKLRNNSRGGGNEPRFGQVTAIYGLPHAMTVYGGTLYAPDYRSVVAGLGAGLGAPGSLSVDMTVADSRPGHAAPHRGRSYRVQYSKSLQATDTRFTLAAYRYSTDGFYTFQETSEIPPGTYDDRQINSNKRQRLQLNISQGLGEYGSFFISGYRQSYWNREGYERTLSSGWNGSFGGVNYNLAWSYSTSPRTPHSASQQLAFSLQVPLSRFTPDAWANYSISSSRGSGPLQQAGLSGTALADNSLSYNLQQSVAGRRGGRTGSLSAVYKGTYGELSGGYNYGNGTRQVNYGLKGGIVAHPGGVTLSQTPGQSLVIVRAPGAAGAKIQDYTGVYTDGRGYAVVPYASPYRKNRIALDTGTLGDDVATDTPVQTVIPTQGAVVIADFKTRTGKRVLMTLNYRGHPVPFGAQAKLKQGDSGIVGDDGQVYLTGMPEEGDIAVSWNGAQRCRVRYRLPESKTAQPVVETEQECR</sequence>
<dbReference type="InterPro" id="IPR025885">
    <property type="entry name" value="PapC_N"/>
</dbReference>
<gene>
    <name evidence="14" type="ORF">G0D12_25705</name>
</gene>
<dbReference type="InterPro" id="IPR037224">
    <property type="entry name" value="PapC_N_sf"/>
</dbReference>
<dbReference type="Gene3D" id="2.60.40.2610">
    <property type="entry name" value="Outer membrane usher protein FimD, plug domain"/>
    <property type="match status" value="1"/>
</dbReference>
<feature type="domain" description="PapC-like C-terminal" evidence="12">
    <location>
        <begin position="759"/>
        <end position="820"/>
    </location>
</feature>
<keyword evidence="5 10" id="KW-1029">Fimbrium biogenesis</keyword>
<keyword evidence="3 10" id="KW-0813">Transport</keyword>
<accession>A0A702FCV0</accession>
<organism evidence="14">
    <name type="scientific">Salmonella enterica subsp. enterica serovar Eastbourne</name>
    <dbReference type="NCBI Taxonomy" id="486993"/>
    <lineage>
        <taxon>Bacteria</taxon>
        <taxon>Pseudomonadati</taxon>
        <taxon>Pseudomonadota</taxon>
        <taxon>Gammaproteobacteria</taxon>
        <taxon>Enterobacterales</taxon>
        <taxon>Enterobacteriaceae</taxon>
        <taxon>Salmonella</taxon>
    </lineage>
</organism>
<evidence type="ECO:0000256" key="4">
    <source>
        <dbReference type="ARBA" id="ARBA00022452"/>
    </source>
</evidence>
<evidence type="ECO:0000256" key="3">
    <source>
        <dbReference type="ARBA" id="ARBA00022448"/>
    </source>
</evidence>
<dbReference type="PROSITE" id="PS01151">
    <property type="entry name" value="FIMBRIAL_USHER"/>
    <property type="match status" value="1"/>
</dbReference>
<evidence type="ECO:0000256" key="2">
    <source>
        <dbReference type="ARBA" id="ARBA00008064"/>
    </source>
</evidence>
<dbReference type="InterPro" id="IPR042186">
    <property type="entry name" value="FimD_plug_dom"/>
</dbReference>
<dbReference type="Pfam" id="PF13953">
    <property type="entry name" value="PapC_C"/>
    <property type="match status" value="1"/>
</dbReference>
<keyword evidence="4" id="KW-1134">Transmembrane beta strand</keyword>
<feature type="signal peptide" evidence="11">
    <location>
        <begin position="1"/>
        <end position="31"/>
    </location>
</feature>
<keyword evidence="8 10" id="KW-0472">Membrane</keyword>
<dbReference type="SUPFAM" id="SSF141729">
    <property type="entry name" value="FimD N-terminal domain-like"/>
    <property type="match status" value="1"/>
</dbReference>
<feature type="chain" id="PRO_5028018803" evidence="11">
    <location>
        <begin position="32"/>
        <end position="835"/>
    </location>
</feature>
<dbReference type="Gene3D" id="3.10.20.410">
    <property type="match status" value="1"/>
</dbReference>
<evidence type="ECO:0000259" key="13">
    <source>
        <dbReference type="Pfam" id="PF13954"/>
    </source>
</evidence>
<dbReference type="Gene3D" id="2.60.40.2070">
    <property type="match status" value="1"/>
</dbReference>
<dbReference type="PANTHER" id="PTHR30451">
    <property type="entry name" value="OUTER MEMBRANE USHER PROTEIN"/>
    <property type="match status" value="1"/>
</dbReference>
<name>A0A702FCV0_SALET</name>
<proteinExistence type="inferred from homology"/>
<comment type="caution">
    <text evidence="14">The sequence shown here is derived from an EMBL/GenBank/DDBJ whole genome shotgun (WGS) entry which is preliminary data.</text>
</comment>
<dbReference type="Pfam" id="PF00577">
    <property type="entry name" value="Usher"/>
    <property type="match status" value="1"/>
</dbReference>
<evidence type="ECO:0000256" key="7">
    <source>
        <dbReference type="ARBA" id="ARBA00022729"/>
    </source>
</evidence>
<evidence type="ECO:0000256" key="6">
    <source>
        <dbReference type="ARBA" id="ARBA00022692"/>
    </source>
</evidence>
<keyword evidence="7 11" id="KW-0732">Signal</keyword>
<dbReference type="EMBL" id="DAAMHJ010000054">
    <property type="protein sequence ID" value="HAC6679005.1"/>
    <property type="molecule type" value="Genomic_DNA"/>
</dbReference>
<dbReference type="InterPro" id="IPR043142">
    <property type="entry name" value="PapC-like_C_sf"/>
</dbReference>